<evidence type="ECO:0000313" key="4">
    <source>
        <dbReference type="Proteomes" id="UP000182444"/>
    </source>
</evidence>
<sequence>MRTVLRLFGLAATVLAGIAPIEWEGSTSATRSPKNRYDTFLLDTPPFDSTLNTSELVIPVCVTNAVLLQGHRLPARRVVGVCGPIGPAVRLRGMFQRYLPVSAARSQCNPRLHSQPRHQPRRMHDPAGRSRHLPHSRRQLPTHWRVAKPIRALDHLP</sequence>
<feature type="compositionally biased region" description="Basic residues" evidence="1">
    <location>
        <begin position="129"/>
        <end position="141"/>
    </location>
</feature>
<dbReference type="VEuPathDB" id="FungiDB:YALI1_C08923g"/>
<organism evidence="3 4">
    <name type="scientific">Yarrowia lipolytica</name>
    <name type="common">Candida lipolytica</name>
    <dbReference type="NCBI Taxonomy" id="4952"/>
    <lineage>
        <taxon>Eukaryota</taxon>
        <taxon>Fungi</taxon>
        <taxon>Dikarya</taxon>
        <taxon>Ascomycota</taxon>
        <taxon>Saccharomycotina</taxon>
        <taxon>Dipodascomycetes</taxon>
        <taxon>Dipodascales</taxon>
        <taxon>Dipodascales incertae sedis</taxon>
        <taxon>Yarrowia</taxon>
    </lineage>
</organism>
<keyword evidence="2" id="KW-0732">Signal</keyword>
<dbReference type="RefSeq" id="XP_068138330.1">
    <property type="nucleotide sequence ID" value="XM_068282229.1"/>
</dbReference>
<evidence type="ECO:0000256" key="1">
    <source>
        <dbReference type="SAM" id="MobiDB-lite"/>
    </source>
</evidence>
<dbReference type="AlphaFoldDB" id="A0A1D8N9Y3"/>
<protein>
    <submittedName>
        <fullName evidence="3">Uncharacterized protein</fullName>
    </submittedName>
</protein>
<evidence type="ECO:0000256" key="2">
    <source>
        <dbReference type="SAM" id="SignalP"/>
    </source>
</evidence>
<feature type="region of interest" description="Disordered" evidence="1">
    <location>
        <begin position="108"/>
        <end position="141"/>
    </location>
</feature>
<dbReference type="Proteomes" id="UP000182444">
    <property type="component" value="Chromosome 1C"/>
</dbReference>
<dbReference type="EMBL" id="CP017555">
    <property type="protein sequence ID" value="AOW02439.1"/>
    <property type="molecule type" value="Genomic_DNA"/>
</dbReference>
<feature type="signal peptide" evidence="2">
    <location>
        <begin position="1"/>
        <end position="16"/>
    </location>
</feature>
<name>A0A1D8N9Y3_YARLL</name>
<feature type="chain" id="PRO_5009110408" evidence="2">
    <location>
        <begin position="17"/>
        <end position="157"/>
    </location>
</feature>
<accession>A0A1D8N9Y3</accession>
<proteinExistence type="predicted"/>
<evidence type="ECO:0000313" key="3">
    <source>
        <dbReference type="EMBL" id="AOW02439.1"/>
    </source>
</evidence>
<dbReference type="GeneID" id="2909217"/>
<gene>
    <name evidence="3" type="ORF">YALI1_C08923g</name>
</gene>
<reference evidence="3 4" key="1">
    <citation type="journal article" date="2016" name="PLoS ONE">
        <title>Sequence Assembly of Yarrowia lipolytica Strain W29/CLIB89 Shows Transposable Element Diversity.</title>
        <authorList>
            <person name="Magnan C."/>
            <person name="Yu J."/>
            <person name="Chang I."/>
            <person name="Jahn E."/>
            <person name="Kanomata Y."/>
            <person name="Wu J."/>
            <person name="Zeller M."/>
            <person name="Oakes M."/>
            <person name="Baldi P."/>
            <person name="Sandmeyer S."/>
        </authorList>
    </citation>
    <scope>NUCLEOTIDE SEQUENCE [LARGE SCALE GENOMIC DNA]</scope>
    <source>
        <strain evidence="4">CLIB89(W29)</strain>
    </source>
</reference>